<reference evidence="2" key="1">
    <citation type="journal article" date="2022" name="Syst. Appl. Microbiol.">
        <title>Natronocalculus amylovorans gen. nov., sp. nov., and Natranaeroarchaeum aerophilus sp. nov., dominant culturable amylolytic natronoarchaea from hypersaline soda lakes in southwestern Siberia.</title>
        <authorList>
            <person name="Sorokin D.Y."/>
            <person name="Elcheninov A.G."/>
            <person name="Khizhniak T.V."/>
            <person name="Koenen M."/>
            <person name="Bale N.J."/>
            <person name="Damste J.S.S."/>
            <person name="Kublanov I.V."/>
        </authorList>
    </citation>
    <scope>NUCLEOTIDE SEQUENCE</scope>
    <source>
        <strain evidence="2">AArc-St2</strain>
    </source>
</reference>
<dbReference type="EMBL" id="JAKRVX010000007">
    <property type="protein sequence ID" value="MCL9818023.1"/>
    <property type="molecule type" value="Genomic_DNA"/>
</dbReference>
<reference evidence="2" key="2">
    <citation type="submission" date="2022-02" db="EMBL/GenBank/DDBJ databases">
        <authorList>
            <person name="Elcheninov A.G."/>
            <person name="Sorokin D.Y."/>
            <person name="Kublanov I.V."/>
        </authorList>
    </citation>
    <scope>NUCLEOTIDE SEQUENCE</scope>
    <source>
        <strain evidence="2">AArc-St2</strain>
    </source>
</reference>
<dbReference type="Gene3D" id="3.40.50.12370">
    <property type="match status" value="1"/>
</dbReference>
<name>A0AAE3K9G7_9EURY</name>
<dbReference type="AlphaFoldDB" id="A0AAE3K9G7"/>
<protein>
    <submittedName>
        <fullName evidence="2">Universal stress protein</fullName>
    </submittedName>
</protein>
<organism evidence="2 3">
    <name type="scientific">Natronocalculus amylovorans</name>
    <dbReference type="NCBI Taxonomy" id="2917812"/>
    <lineage>
        <taxon>Archaea</taxon>
        <taxon>Methanobacteriati</taxon>
        <taxon>Methanobacteriota</taxon>
        <taxon>Stenosarchaea group</taxon>
        <taxon>Halobacteria</taxon>
        <taxon>Halobacteriales</taxon>
        <taxon>Haloferacaceae</taxon>
        <taxon>Natronocalculus</taxon>
    </lineage>
</organism>
<keyword evidence="3" id="KW-1185">Reference proteome</keyword>
<comment type="caution">
    <text evidence="2">The sequence shown here is derived from an EMBL/GenBank/DDBJ whole genome shotgun (WGS) entry which is preliminary data.</text>
</comment>
<dbReference type="RefSeq" id="WP_174655077.1">
    <property type="nucleotide sequence ID" value="NZ_JAKRVX010000007.1"/>
</dbReference>
<evidence type="ECO:0000313" key="2">
    <source>
        <dbReference type="EMBL" id="MCL9818023.1"/>
    </source>
</evidence>
<dbReference type="SUPFAM" id="SSF52402">
    <property type="entry name" value="Adenine nucleotide alpha hydrolases-like"/>
    <property type="match status" value="1"/>
</dbReference>
<proteinExistence type="predicted"/>
<dbReference type="Pfam" id="PF00582">
    <property type="entry name" value="Usp"/>
    <property type="match status" value="1"/>
</dbReference>
<dbReference type="Proteomes" id="UP001203207">
    <property type="component" value="Unassembled WGS sequence"/>
</dbReference>
<sequence>MNDTDVRVLVPIAVLEGETIPEPVVRILSQMDVILLGYHVLPEQTATEQAQEQFHEKVHNELADYEALFSEHGGSARSRIVFTHNKKATFDRIAVEEEVDTILLLNAAPAINRILVPIRGGVNLDRITRIAAAISPSEEGEIVLYHAASSDDERPAAETLFEDATNALVTAGFPAEKISTEFAVVSDPITGIKAAADAADFVIMGEKEPSVIERILGEAANQVADSSLSPVLVVRKNSNSS</sequence>
<evidence type="ECO:0000313" key="3">
    <source>
        <dbReference type="Proteomes" id="UP001203207"/>
    </source>
</evidence>
<dbReference type="InterPro" id="IPR006016">
    <property type="entry name" value="UspA"/>
</dbReference>
<evidence type="ECO:0000259" key="1">
    <source>
        <dbReference type="Pfam" id="PF00582"/>
    </source>
</evidence>
<dbReference type="PRINTS" id="PR01438">
    <property type="entry name" value="UNVRSLSTRESS"/>
</dbReference>
<accession>A0AAE3K9G7</accession>
<dbReference type="InterPro" id="IPR006015">
    <property type="entry name" value="Universal_stress_UspA"/>
</dbReference>
<gene>
    <name evidence="2" type="ORF">AArcSt2_13860</name>
</gene>
<feature type="domain" description="UspA" evidence="1">
    <location>
        <begin position="112"/>
        <end position="235"/>
    </location>
</feature>